<comment type="caution">
    <text evidence="3">The sequence shown here is derived from an EMBL/GenBank/DDBJ whole genome shotgun (WGS) entry which is preliminary data.</text>
</comment>
<dbReference type="Pfam" id="PF20153">
    <property type="entry name" value="DUF6535"/>
    <property type="match status" value="1"/>
</dbReference>
<proteinExistence type="predicted"/>
<dbReference type="EMBL" id="JACAZI010000012">
    <property type="protein sequence ID" value="KAF7347041.1"/>
    <property type="molecule type" value="Genomic_DNA"/>
</dbReference>
<reference evidence="3" key="1">
    <citation type="submission" date="2020-05" db="EMBL/GenBank/DDBJ databases">
        <title>Mycena genomes resolve the evolution of fungal bioluminescence.</title>
        <authorList>
            <person name="Tsai I.J."/>
        </authorList>
    </citation>
    <scope>NUCLEOTIDE SEQUENCE</scope>
    <source>
        <strain evidence="3">CCC161011</strain>
    </source>
</reference>
<evidence type="ECO:0000259" key="2">
    <source>
        <dbReference type="Pfam" id="PF20153"/>
    </source>
</evidence>
<dbReference type="OrthoDB" id="3049770at2759"/>
<accession>A0A8H6XUY6</accession>
<evidence type="ECO:0000313" key="3">
    <source>
        <dbReference type="EMBL" id="KAF7347041.1"/>
    </source>
</evidence>
<feature type="transmembrane region" description="Helical" evidence="1">
    <location>
        <begin position="177"/>
        <end position="200"/>
    </location>
</feature>
<keyword evidence="1" id="KW-1133">Transmembrane helix</keyword>
<evidence type="ECO:0000256" key="1">
    <source>
        <dbReference type="SAM" id="Phobius"/>
    </source>
</evidence>
<evidence type="ECO:0000313" key="4">
    <source>
        <dbReference type="Proteomes" id="UP000620124"/>
    </source>
</evidence>
<feature type="domain" description="DUF6535" evidence="2">
    <location>
        <begin position="25"/>
        <end position="201"/>
    </location>
</feature>
<protein>
    <recommendedName>
        <fullName evidence="2">DUF6535 domain-containing protein</fullName>
    </recommendedName>
</protein>
<name>A0A8H6XUY6_9AGAR</name>
<dbReference type="AlphaFoldDB" id="A0A8H6XUY6"/>
<keyword evidence="1" id="KW-0472">Membrane</keyword>
<keyword evidence="4" id="KW-1185">Reference proteome</keyword>
<feature type="transmembrane region" description="Helical" evidence="1">
    <location>
        <begin position="206"/>
        <end position="231"/>
    </location>
</feature>
<keyword evidence="1" id="KW-0812">Transmembrane</keyword>
<dbReference type="Proteomes" id="UP000620124">
    <property type="component" value="Unassembled WGS sequence"/>
</dbReference>
<feature type="transmembrane region" description="Helical" evidence="1">
    <location>
        <begin position="119"/>
        <end position="138"/>
    </location>
</feature>
<dbReference type="InterPro" id="IPR045338">
    <property type="entry name" value="DUF6535"/>
</dbReference>
<organism evidence="3 4">
    <name type="scientific">Mycena venus</name>
    <dbReference type="NCBI Taxonomy" id="2733690"/>
    <lineage>
        <taxon>Eukaryota</taxon>
        <taxon>Fungi</taxon>
        <taxon>Dikarya</taxon>
        <taxon>Basidiomycota</taxon>
        <taxon>Agaricomycotina</taxon>
        <taxon>Agaricomycetes</taxon>
        <taxon>Agaricomycetidae</taxon>
        <taxon>Agaricales</taxon>
        <taxon>Marasmiineae</taxon>
        <taxon>Mycenaceae</taxon>
        <taxon>Mycena</taxon>
    </lineage>
</organism>
<gene>
    <name evidence="3" type="ORF">MVEN_01457800</name>
</gene>
<sequence length="890" mass="100734">MSDAEKAEIHKKVDPSEEAAASKLWAVYVSEAEKYDTSLVESWKSDMEGMLIFAGLFSASLTAFIIESYKTLIPDPGDSTVQLLSQISQQLAASTNGSTFQAPAPAQFSPPATSLICNVLWFLSLGLSLSCALIATLLEQWARDFLHRTNMRSAPVTRARIFSYLYYGMKRFNMHTVVEVIPLLLHSSLVFFFAGLVAFLSPINVLIAAVAAGLLVIVVVVYSILTLLPLWSLDCPYRTPLSTTFWKLSKKLMVTWYKQQHGTIESSSTSLSETMVEAMSSQAMIVSPARTTRDHRALVWTVKSLADDIELETFVEGLTRVLWGPNDRQYTYKDYGDLIQELMRNQDLRLLSRIAGLLHDSGLLSVEASRHRQITCNTALWAMTSIETHPEGQDFSLALNRQTSTEQKGVKHYSISARALMEWSTIIWVTNKLVMLAKDLETAVKGGYPLDVQPLQHHLTEYKGWEFPALKSLKLNLHNFQYIDFRPGDEYSSTTVANVTQMVNEFAIRAFHGVFFEYAIQSASLESPPYRWLVTQKTMLPLVSRPFSVFEDDLERALDEVVGSIHMDIWIEPTHQWIDTLIETLCPFWQPDKPTQIPRALIHYINMRKSDKLDALRLIVHRLWSAFPITLSNPPSKRFYVHTDPVQDLEEVMTALWCVASSKPRLRYRPGLRLYQSILEAVTRIGSPESPVTVSVVAMMKTLVIDSLQDFSNPIGHLVLPTQTAIIIPVDSSPMSNSRPFQQALYDRKLEATISLLAEFLDHCSREFMPHRAVETVRSLGNFIYPPRGLVHETHQRRLANGIQRLLNCNNPDGVELVEAIISRCHILDLYADLPDPQRVWSPRHPWIDNSTAREEIKDTLTKYMMLNPVHRTVSTILARLDSLHSSAAD</sequence>